<dbReference type="Pfam" id="PF07676">
    <property type="entry name" value="PD40"/>
    <property type="match status" value="1"/>
</dbReference>
<dbReference type="AlphaFoldDB" id="A0A1T5KPN6"/>
<dbReference type="InterPro" id="IPR011659">
    <property type="entry name" value="WD40"/>
</dbReference>
<dbReference type="EMBL" id="FUZU01000001">
    <property type="protein sequence ID" value="SKC65455.1"/>
    <property type="molecule type" value="Genomic_DNA"/>
</dbReference>
<dbReference type="OrthoDB" id="1488841at2"/>
<proteinExistence type="predicted"/>
<accession>A0A1T5KPN6</accession>
<protein>
    <submittedName>
        <fullName evidence="2">WD40-like Beta Propeller Repeat</fullName>
    </submittedName>
</protein>
<dbReference type="STRING" id="688867.SAMN05660236_2420"/>
<reference evidence="2 3" key="1">
    <citation type="submission" date="2017-02" db="EMBL/GenBank/DDBJ databases">
        <authorList>
            <person name="Peterson S.W."/>
        </authorList>
    </citation>
    <scope>NUCLEOTIDE SEQUENCE [LARGE SCALE GENOMIC DNA]</scope>
    <source>
        <strain evidence="2 3">DSM 25262</strain>
    </source>
</reference>
<evidence type="ECO:0000313" key="2">
    <source>
        <dbReference type="EMBL" id="SKC65455.1"/>
    </source>
</evidence>
<dbReference type="RefSeq" id="WP_079686875.1">
    <property type="nucleotide sequence ID" value="NZ_FUZU01000001.1"/>
</dbReference>
<dbReference type="SUPFAM" id="SSF81901">
    <property type="entry name" value="HCP-like"/>
    <property type="match status" value="1"/>
</dbReference>
<dbReference type="SUPFAM" id="SSF82171">
    <property type="entry name" value="DPP6 N-terminal domain-like"/>
    <property type="match status" value="1"/>
</dbReference>
<gene>
    <name evidence="2" type="ORF">SAMN05660236_2420</name>
</gene>
<sequence>MYIPGKIKYAVVFLLAIAISDFSVAQETVFSLFKTNDAKADQYFRDGQYKKAIELYNKHPEKQGDDDICLQLARAYHYVNDPVQADVWFKEVIGREKTLPVADMYLYAETLSTLKLYDQAIEWYSLYLKKEPSDPRTIKKIWQLRNRKYLFEDSVHYTVKSLAINSLSGEFGAVPYQDGLIFISNRKRKSFIHSTDANGESFYKAYYSKRVTDTLHGPLTTRYDEPSQFCRELRAAFHEGPVTLYDGQNKMLYTATSSQKEKSKRVLQLYFAEQQDGKWRIMEPFPFNSTEYSIQDAAMSKDEKILYFSSDMKGGMGKRDLYRSTRVNNQWTKPVNLGEAINTSGDESLPFIDENNTLYFSSNGHAGLGGIDIFKAPVMANGFGEVTNIGYPVNTNFDDFGIYLEDDGTHGFFTSNRQNRNDDIYELDIDLQSYPLVVKGVLKYKEESWKDSTELKIFSHAQLYLIDNFKNASVSTTSSNDTGTFSLTVPYSSQYRIKVVDTRTGDEMFVGLELSKRKVTENIYEIVVVKNAFKGVVNPKTVK</sequence>
<dbReference type="Gene3D" id="1.25.40.10">
    <property type="entry name" value="Tetratricopeptide repeat domain"/>
    <property type="match status" value="1"/>
</dbReference>
<evidence type="ECO:0000256" key="1">
    <source>
        <dbReference type="SAM" id="SignalP"/>
    </source>
</evidence>
<keyword evidence="1" id="KW-0732">Signal</keyword>
<dbReference type="Proteomes" id="UP000190961">
    <property type="component" value="Unassembled WGS sequence"/>
</dbReference>
<evidence type="ECO:0000313" key="3">
    <source>
        <dbReference type="Proteomes" id="UP000190961"/>
    </source>
</evidence>
<keyword evidence="3" id="KW-1185">Reference proteome</keyword>
<feature type="chain" id="PRO_5010536148" evidence="1">
    <location>
        <begin position="26"/>
        <end position="543"/>
    </location>
</feature>
<name>A0A1T5KPN6_9BACT</name>
<organism evidence="2 3">
    <name type="scientific">Ohtaekwangia koreensis</name>
    <dbReference type="NCBI Taxonomy" id="688867"/>
    <lineage>
        <taxon>Bacteria</taxon>
        <taxon>Pseudomonadati</taxon>
        <taxon>Bacteroidota</taxon>
        <taxon>Cytophagia</taxon>
        <taxon>Cytophagales</taxon>
        <taxon>Fulvivirgaceae</taxon>
        <taxon>Ohtaekwangia</taxon>
    </lineage>
</organism>
<feature type="signal peptide" evidence="1">
    <location>
        <begin position="1"/>
        <end position="25"/>
    </location>
</feature>
<dbReference type="InterPro" id="IPR011990">
    <property type="entry name" value="TPR-like_helical_dom_sf"/>
</dbReference>